<dbReference type="RefSeq" id="WP_005690231.1">
    <property type="nucleotide sequence ID" value="NZ_CABFNI010000003.1"/>
</dbReference>
<dbReference type="InterPro" id="IPR003593">
    <property type="entry name" value="AAA+_ATPase"/>
</dbReference>
<dbReference type="GO" id="GO:0016887">
    <property type="term" value="F:ATP hydrolysis activity"/>
    <property type="evidence" value="ECO:0007669"/>
    <property type="project" value="InterPro"/>
</dbReference>
<dbReference type="PROSITE" id="PS00211">
    <property type="entry name" value="ABC_TRANSPORTER_1"/>
    <property type="match status" value="1"/>
</dbReference>
<evidence type="ECO:0000256" key="2">
    <source>
        <dbReference type="ARBA" id="ARBA00022840"/>
    </source>
</evidence>
<dbReference type="PROSITE" id="PS50893">
    <property type="entry name" value="ABC_TRANSPORTER_2"/>
    <property type="match status" value="1"/>
</dbReference>
<comment type="caution">
    <text evidence="4">The sequence shown here is derived from an EMBL/GenBank/DDBJ whole genome shotgun (WGS) entry which is preliminary data.</text>
</comment>
<dbReference type="EMBL" id="SSHM01000001">
    <property type="protein sequence ID" value="THC81431.1"/>
    <property type="molecule type" value="Genomic_DNA"/>
</dbReference>
<reference evidence="4 7" key="2">
    <citation type="submission" date="2020-07" db="EMBL/GenBank/DDBJ databases">
        <title>Organ Donor 1.</title>
        <authorList>
            <person name="Marsh A.J."/>
            <person name="Azcarate-Peril M.A."/>
        </authorList>
    </citation>
    <scope>NUCLEOTIDE SEQUENCE [LARGE SCALE GENOMIC DNA]</scope>
    <source>
        <strain evidence="4 7">AMC0712</strain>
    </source>
</reference>
<dbReference type="EMBL" id="JACCKI010000001">
    <property type="protein sequence ID" value="NZA03889.1"/>
    <property type="molecule type" value="Genomic_DNA"/>
</dbReference>
<dbReference type="InterPro" id="IPR027417">
    <property type="entry name" value="P-loop_NTPase"/>
</dbReference>
<dbReference type="PANTHER" id="PTHR43582">
    <property type="entry name" value="LINEARMYCIN RESISTANCE ATP-BINDING PROTEIN LNRL"/>
    <property type="match status" value="1"/>
</dbReference>
<sequence>MTILKVEHLSKTYKTGKQALVDLNFAVQDGEILGFLGPNGAGKSTTINIISTLLKADSGTIVYFNNPQMPRKEVKQKLGIVPQDIALYEDISAYENVKFFAALYGVHRQEMRKKVENALAKVGLLERQADKPATFSGGMKRRLNIACAIAHEPQLIIFDEPTVGIDPQSRNHILESIKTLRNHGATVIYVTHYMEEVQQICDRVIIMDGGTILLNDQLTAILKKFGDDSYQLTLTGHPTAEDAVILEQMAGINKAVSVGQNSLLLSMANTGSLNQALTFLAEHGLALTDISKQEQNLENVFLNLTGKQLRD</sequence>
<dbReference type="SUPFAM" id="SSF52540">
    <property type="entry name" value="P-loop containing nucleoside triphosphate hydrolases"/>
    <property type="match status" value="1"/>
</dbReference>
<keyword evidence="2 4" id="KW-0067">ATP-binding</keyword>
<name>A0A508YRB5_LACRH</name>
<dbReference type="Proteomes" id="UP000552935">
    <property type="component" value="Unassembled WGS sequence"/>
</dbReference>
<reference evidence="5 6" key="1">
    <citation type="submission" date="2019-04" db="EMBL/GenBank/DDBJ databases">
        <title>Genome Announcement to Ensure Probiotic Safety of Lactobacillus rhamnosus UBLR-58.</title>
        <authorList>
            <person name="Sulthana A."/>
            <person name="Lakshmi S.G."/>
            <person name="Madempudi R.S."/>
        </authorList>
    </citation>
    <scope>NUCLEOTIDE SEQUENCE [LARGE SCALE GENOMIC DNA]</scope>
    <source>
        <strain evidence="5 6">UBLR-58</strain>
    </source>
</reference>
<dbReference type="CDD" id="cd03230">
    <property type="entry name" value="ABC_DR_subfamily_A"/>
    <property type="match status" value="1"/>
</dbReference>
<accession>A0A508YRB5</accession>
<evidence type="ECO:0000313" key="7">
    <source>
        <dbReference type="Proteomes" id="UP000552935"/>
    </source>
</evidence>
<organism evidence="4 7">
    <name type="scientific">Lacticaseibacillus rhamnosus</name>
    <name type="common">Lactobacillus rhamnosus</name>
    <dbReference type="NCBI Taxonomy" id="47715"/>
    <lineage>
        <taxon>Bacteria</taxon>
        <taxon>Bacillati</taxon>
        <taxon>Bacillota</taxon>
        <taxon>Bacilli</taxon>
        <taxon>Lactobacillales</taxon>
        <taxon>Lactobacillaceae</taxon>
        <taxon>Lacticaseibacillus</taxon>
    </lineage>
</organism>
<dbReference type="Proteomes" id="UP000307517">
    <property type="component" value="Unassembled WGS sequence"/>
</dbReference>
<gene>
    <name evidence="5" type="ORF">E6L36_14305</name>
    <name evidence="4" type="ORF">H0N82_01845</name>
</gene>
<evidence type="ECO:0000313" key="6">
    <source>
        <dbReference type="Proteomes" id="UP000307517"/>
    </source>
</evidence>
<dbReference type="AlphaFoldDB" id="A0A508YRB5"/>
<evidence type="ECO:0000259" key="3">
    <source>
        <dbReference type="PROSITE" id="PS50893"/>
    </source>
</evidence>
<feature type="domain" description="ABC transporter" evidence="3">
    <location>
        <begin position="4"/>
        <end position="234"/>
    </location>
</feature>
<evidence type="ECO:0000256" key="1">
    <source>
        <dbReference type="ARBA" id="ARBA00022741"/>
    </source>
</evidence>
<evidence type="ECO:0000313" key="5">
    <source>
        <dbReference type="EMBL" id="THC81431.1"/>
    </source>
</evidence>
<dbReference type="InterPro" id="IPR017871">
    <property type="entry name" value="ABC_transporter-like_CS"/>
</dbReference>
<evidence type="ECO:0000313" key="4">
    <source>
        <dbReference type="EMBL" id="NZA03889.1"/>
    </source>
</evidence>
<keyword evidence="1" id="KW-0547">Nucleotide-binding</keyword>
<dbReference type="SMART" id="SM00382">
    <property type="entry name" value="AAA"/>
    <property type="match status" value="1"/>
</dbReference>
<dbReference type="InterPro" id="IPR003439">
    <property type="entry name" value="ABC_transporter-like_ATP-bd"/>
</dbReference>
<protein>
    <submittedName>
        <fullName evidence="4">ABC transporter ATP-binding protein</fullName>
    </submittedName>
</protein>
<dbReference type="GO" id="GO:0005524">
    <property type="term" value="F:ATP binding"/>
    <property type="evidence" value="ECO:0007669"/>
    <property type="project" value="UniProtKB-KW"/>
</dbReference>
<dbReference type="PANTHER" id="PTHR43582:SF2">
    <property type="entry name" value="LINEARMYCIN RESISTANCE ATP-BINDING PROTEIN LNRL"/>
    <property type="match status" value="1"/>
</dbReference>
<dbReference type="Gene3D" id="3.40.50.300">
    <property type="entry name" value="P-loop containing nucleotide triphosphate hydrolases"/>
    <property type="match status" value="1"/>
</dbReference>
<proteinExistence type="predicted"/>
<dbReference type="Pfam" id="PF00005">
    <property type="entry name" value="ABC_tran"/>
    <property type="match status" value="1"/>
</dbReference>